<proteinExistence type="inferred from homology"/>
<evidence type="ECO:0000256" key="5">
    <source>
        <dbReference type="ARBA" id="ARBA00022481"/>
    </source>
</evidence>
<dbReference type="NCBIfam" id="TIGR01711">
    <property type="entry name" value="gspJ"/>
    <property type="match status" value="1"/>
</dbReference>
<dbReference type="InterPro" id="IPR051621">
    <property type="entry name" value="T2SS_protein_J"/>
</dbReference>
<keyword evidence="9" id="KW-0472">Membrane</keyword>
<name>A0A249DWY7_9ENTR</name>
<dbReference type="RefSeq" id="WP_016856900.1">
    <property type="nucleotide sequence ID" value="NZ_CP016303.1"/>
</dbReference>
<protein>
    <recommendedName>
        <fullName evidence="3">Type II secretion system protein J</fullName>
    </recommendedName>
</protein>
<evidence type="ECO:0000256" key="2">
    <source>
        <dbReference type="ARBA" id="ARBA00011084"/>
    </source>
</evidence>
<evidence type="ECO:0000256" key="9">
    <source>
        <dbReference type="ARBA" id="ARBA00023136"/>
    </source>
</evidence>
<keyword evidence="6" id="KW-0997">Cell inner membrane</keyword>
<dbReference type="NCBIfam" id="TIGR02532">
    <property type="entry name" value="IV_pilin_GFxxxE"/>
    <property type="match status" value="1"/>
</dbReference>
<dbReference type="InterPro" id="IPR012902">
    <property type="entry name" value="N_methyl_site"/>
</dbReference>
<reference evidence="10 11" key="2">
    <citation type="submission" date="2017-09" db="EMBL/GenBank/DDBJ databases">
        <title>The genome of whitefly Bemisia tabaci, a global crop pest, provides novel insights into virus transmission, host adaptation and insecticide resistance.</title>
        <authorList>
            <person name="Kaur N."/>
            <person name="Kliot A."/>
            <person name="Pinheiro P.V."/>
            <person name="Luan J."/>
            <person name="Zheng Y."/>
            <person name="Liu W."/>
            <person name="Sun H."/>
            <person name="Yang X."/>
            <person name="Xu Y."/>
            <person name="Luo Y."/>
            <person name="Kruse A."/>
            <person name="Fisher T.W."/>
            <person name="Nelson D.R."/>
            <person name="Elimelech M."/>
            <person name="MacCoss M."/>
            <person name="Johnson R."/>
            <person name="Cohen E."/>
            <person name="Hunter W.B."/>
            <person name="Brown J.K."/>
            <person name="Jander G."/>
            <person name="Cilia M."/>
            <person name="Douglas A.E."/>
            <person name="Ghanim M."/>
            <person name="Simmons A.M."/>
            <person name="Wintermantel W.M."/>
            <person name="Ling K.-S."/>
            <person name="Fei Z."/>
        </authorList>
    </citation>
    <scope>NUCLEOTIDE SEQUENCE [LARGE SCALE GENOMIC DNA]</scope>
    <source>
        <strain evidence="10 11">MEAM1</strain>
    </source>
</reference>
<dbReference type="OrthoDB" id="9794345at2"/>
<evidence type="ECO:0000256" key="3">
    <source>
        <dbReference type="ARBA" id="ARBA00021539"/>
    </source>
</evidence>
<dbReference type="PANTHER" id="PTHR39583">
    <property type="entry name" value="TYPE II SECRETION SYSTEM PROTEIN J-RELATED"/>
    <property type="match status" value="1"/>
</dbReference>
<comment type="similarity">
    <text evidence="2">Belongs to the GSP J family.</text>
</comment>
<evidence type="ECO:0000256" key="7">
    <source>
        <dbReference type="ARBA" id="ARBA00022692"/>
    </source>
</evidence>
<dbReference type="AlphaFoldDB" id="A0A249DWY7"/>
<dbReference type="GO" id="GO:0005886">
    <property type="term" value="C:plasma membrane"/>
    <property type="evidence" value="ECO:0007669"/>
    <property type="project" value="UniProtKB-SubCell"/>
</dbReference>
<gene>
    <name evidence="10" type="ORF">BA171_00940</name>
</gene>
<dbReference type="GO" id="GO:0015628">
    <property type="term" value="P:protein secretion by the type II secretion system"/>
    <property type="evidence" value="ECO:0007669"/>
    <property type="project" value="InterPro"/>
</dbReference>
<comment type="subcellular location">
    <subcellularLocation>
        <location evidence="1">Cell inner membrane</location>
        <topology evidence="1">Single-pass membrane protein</topology>
    </subcellularLocation>
</comment>
<reference evidence="11" key="1">
    <citation type="submission" date="2016-06" db="EMBL/GenBank/DDBJ databases">
        <authorList>
            <person name="Chen W."/>
            <person name="Hasegawa D.K."/>
        </authorList>
    </citation>
    <scope>NUCLEOTIDE SEQUENCE [LARGE SCALE GENOMIC DNA]</scope>
    <source>
        <strain evidence="11">MEAM1</strain>
    </source>
</reference>
<keyword evidence="4" id="KW-1003">Cell membrane</keyword>
<dbReference type="Gene3D" id="2.10.70.20">
    <property type="entry name" value="gspk-gspi-gspj complex like domains"/>
    <property type="match status" value="1"/>
</dbReference>
<evidence type="ECO:0000313" key="11">
    <source>
        <dbReference type="Proteomes" id="UP000216438"/>
    </source>
</evidence>
<organism evidence="10 11">
    <name type="scientific">Candidatus Hamiltonella defensa</name>
    <name type="common">Bemisia tabaci</name>
    <dbReference type="NCBI Taxonomy" id="672795"/>
    <lineage>
        <taxon>Bacteria</taxon>
        <taxon>Pseudomonadati</taxon>
        <taxon>Pseudomonadota</taxon>
        <taxon>Gammaproteobacteria</taxon>
        <taxon>Enterobacterales</taxon>
        <taxon>Enterobacteriaceae</taxon>
        <taxon>aphid secondary symbionts</taxon>
        <taxon>Candidatus Williamhamiltonella</taxon>
    </lineage>
</organism>
<evidence type="ECO:0000256" key="1">
    <source>
        <dbReference type="ARBA" id="ARBA00004377"/>
    </source>
</evidence>
<sequence>MRRKPISNGFTLLELLTAISIFSLMSLLAYALMDGVTRFQKAGMEITQNIEAYQKTMQWLHRDITHMVFHISEPNFHAGVGVLDSDSGGMIMVSGGLPNPSMALKRSHLFKVGYRVKKNSLERLTWSLDALNRKSAETQKPQIDVLLTDVEQLDLRFYQDRQWIHEWNSKNVSAVHLQIKHKQKGTVERIFLLTGYGLLKS</sequence>
<accession>A0A249DWY7</accession>
<dbReference type="GO" id="GO:0015627">
    <property type="term" value="C:type II protein secretion system complex"/>
    <property type="evidence" value="ECO:0007669"/>
    <property type="project" value="InterPro"/>
</dbReference>
<dbReference type="Pfam" id="PF11612">
    <property type="entry name" value="T2SSJ"/>
    <property type="match status" value="1"/>
</dbReference>
<evidence type="ECO:0000313" key="10">
    <source>
        <dbReference type="EMBL" id="ASX25765.1"/>
    </source>
</evidence>
<dbReference type="InterPro" id="IPR045584">
    <property type="entry name" value="Pilin-like"/>
</dbReference>
<dbReference type="EMBL" id="CP016303">
    <property type="protein sequence ID" value="ASX25765.1"/>
    <property type="molecule type" value="Genomic_DNA"/>
</dbReference>
<dbReference type="Proteomes" id="UP000216438">
    <property type="component" value="Chromosome"/>
</dbReference>
<dbReference type="Pfam" id="PF07963">
    <property type="entry name" value="N_methyl"/>
    <property type="match status" value="1"/>
</dbReference>
<evidence type="ECO:0000256" key="4">
    <source>
        <dbReference type="ARBA" id="ARBA00022475"/>
    </source>
</evidence>
<dbReference type="PANTHER" id="PTHR39583:SF2">
    <property type="entry name" value="TYPE II SECRETION SYSTEM PROTEIN J"/>
    <property type="match status" value="1"/>
</dbReference>
<dbReference type="InterPro" id="IPR010055">
    <property type="entry name" value="T2SS_protein-GspJ"/>
</dbReference>
<dbReference type="Gene3D" id="3.10.610.10">
    <property type="entry name" value="GSPII I/J protein-like"/>
    <property type="match status" value="1"/>
</dbReference>
<keyword evidence="8" id="KW-1133">Transmembrane helix</keyword>
<keyword evidence="5" id="KW-0488">Methylation</keyword>
<keyword evidence="7" id="KW-0812">Transmembrane</keyword>
<evidence type="ECO:0000256" key="6">
    <source>
        <dbReference type="ARBA" id="ARBA00022519"/>
    </source>
</evidence>
<dbReference type="SUPFAM" id="SSF54523">
    <property type="entry name" value="Pili subunits"/>
    <property type="match status" value="1"/>
</dbReference>
<evidence type="ECO:0000256" key="8">
    <source>
        <dbReference type="ARBA" id="ARBA00022989"/>
    </source>
</evidence>